<dbReference type="InterPro" id="IPR004938">
    <property type="entry name" value="XG_FTase"/>
</dbReference>
<dbReference type="Proteomes" id="UP001210211">
    <property type="component" value="Unassembled WGS sequence"/>
</dbReference>
<proteinExistence type="inferred from homology"/>
<evidence type="ECO:0000256" key="8">
    <source>
        <dbReference type="SAM" id="SignalP"/>
    </source>
</evidence>
<keyword evidence="10" id="KW-1185">Reference proteome</keyword>
<dbReference type="GO" id="GO:0032580">
    <property type="term" value="C:Golgi cisterna membrane"/>
    <property type="evidence" value="ECO:0007669"/>
    <property type="project" value="UniProtKB-SubCell"/>
</dbReference>
<keyword evidence="6 7" id="KW-0961">Cell wall biogenesis/degradation</keyword>
<keyword evidence="2 7" id="KW-0328">Glycosyltransferase</keyword>
<gene>
    <name evidence="9" type="ORF">LUZ61_008744</name>
</gene>
<reference evidence="9 10" key="1">
    <citation type="journal article" date="2022" name="Cell">
        <title>Repeat-based holocentromeres influence genome architecture and karyotype evolution.</title>
        <authorList>
            <person name="Hofstatter P.G."/>
            <person name="Thangavel G."/>
            <person name="Lux T."/>
            <person name="Neumann P."/>
            <person name="Vondrak T."/>
            <person name="Novak P."/>
            <person name="Zhang M."/>
            <person name="Costa L."/>
            <person name="Castellani M."/>
            <person name="Scott A."/>
            <person name="Toegelov H."/>
            <person name="Fuchs J."/>
            <person name="Mata-Sucre Y."/>
            <person name="Dias Y."/>
            <person name="Vanzela A.L.L."/>
            <person name="Huettel B."/>
            <person name="Almeida C.C.S."/>
            <person name="Simkova H."/>
            <person name="Souza G."/>
            <person name="Pedrosa-Harand A."/>
            <person name="Macas J."/>
            <person name="Mayer K.F.X."/>
            <person name="Houben A."/>
            <person name="Marques A."/>
        </authorList>
    </citation>
    <scope>NUCLEOTIDE SEQUENCE [LARGE SCALE GENOMIC DNA]</scope>
    <source>
        <strain evidence="9">RhyTen1mFocal</strain>
    </source>
</reference>
<evidence type="ECO:0000256" key="7">
    <source>
        <dbReference type="RuleBase" id="RU367004"/>
    </source>
</evidence>
<dbReference type="EMBL" id="JAMRDG010000001">
    <property type="protein sequence ID" value="KAJ3705039.1"/>
    <property type="molecule type" value="Genomic_DNA"/>
</dbReference>
<evidence type="ECO:0000256" key="3">
    <source>
        <dbReference type="ARBA" id="ARBA00022679"/>
    </source>
</evidence>
<dbReference type="GO" id="GO:0009969">
    <property type="term" value="P:xyloglucan biosynthetic process"/>
    <property type="evidence" value="ECO:0007669"/>
    <property type="project" value="TreeGrafter"/>
</dbReference>
<keyword evidence="5" id="KW-0325">Glycoprotein</keyword>
<keyword evidence="8" id="KW-0732">Signal</keyword>
<dbReference type="Gene3D" id="3.40.50.11340">
    <property type="match status" value="1"/>
</dbReference>
<name>A0AAD6EXU3_9POAL</name>
<evidence type="ECO:0000256" key="5">
    <source>
        <dbReference type="ARBA" id="ARBA00023180"/>
    </source>
</evidence>
<dbReference type="PANTHER" id="PTHR31889:SF35">
    <property type="entry name" value="FUCOSYLTRANSFERASE"/>
    <property type="match status" value="1"/>
</dbReference>
<dbReference type="GO" id="GO:0042546">
    <property type="term" value="P:cell wall biogenesis"/>
    <property type="evidence" value="ECO:0007669"/>
    <property type="project" value="InterPro"/>
</dbReference>
<dbReference type="GO" id="GO:0071555">
    <property type="term" value="P:cell wall organization"/>
    <property type="evidence" value="ECO:0007669"/>
    <property type="project" value="UniProtKB-UniRule"/>
</dbReference>
<evidence type="ECO:0000256" key="6">
    <source>
        <dbReference type="ARBA" id="ARBA00023316"/>
    </source>
</evidence>
<comment type="caution">
    <text evidence="9">The sequence shown here is derived from an EMBL/GenBank/DDBJ whole genome shotgun (WGS) entry which is preliminary data.</text>
</comment>
<dbReference type="GO" id="GO:0008107">
    <property type="term" value="F:galactoside 2-alpha-L-fucosyltransferase activity"/>
    <property type="evidence" value="ECO:0007669"/>
    <property type="project" value="InterPro"/>
</dbReference>
<evidence type="ECO:0000313" key="9">
    <source>
        <dbReference type="EMBL" id="KAJ3705039.1"/>
    </source>
</evidence>
<dbReference type="Pfam" id="PF03254">
    <property type="entry name" value="XG_FTase"/>
    <property type="match status" value="1"/>
</dbReference>
<dbReference type="EC" id="2.4.1.-" evidence="7"/>
<dbReference type="AlphaFoldDB" id="A0AAD6EXU3"/>
<accession>A0AAD6EXU3</accession>
<keyword evidence="4 7" id="KW-0333">Golgi apparatus</keyword>
<feature type="chain" id="PRO_5042284048" description="Fucosyltransferase" evidence="8">
    <location>
        <begin position="23"/>
        <end position="503"/>
    </location>
</feature>
<dbReference type="FunFam" id="3.40.50.11340:FF:000005">
    <property type="entry name" value="Galactoside 2-alpha-L-fucosyltransferase"/>
    <property type="match status" value="1"/>
</dbReference>
<comment type="function">
    <text evidence="7">May be involved in cell wall biosynthesis.</text>
</comment>
<comment type="subcellular location">
    <subcellularLocation>
        <location evidence="7">Golgi apparatus</location>
        <location evidence="7">Golgi stack membrane</location>
        <topology evidence="7">Single-pass type II membrane protein</topology>
    </subcellularLocation>
</comment>
<evidence type="ECO:0000313" key="10">
    <source>
        <dbReference type="Proteomes" id="UP001210211"/>
    </source>
</evidence>
<sequence length="503" mass="57757">MFHLASHHLPSLYVFLLQNVLGSTKGTAAATVPNDQLLGGLLSPDFDEQSCLSRYQTLLYRKASPYFLSSYLISKLRKYEQLHKKCSPDTLLFQKSMQQLKTNHSTDQLECNYVIWSPLGGIGNRMLTLVSTFLYALLTNRVMLIHKATDMVDLFCEPFPGSTWYIPSDFPIKNFEGYNVHAQNSYGYMVANNLINDDPNSPPSALPPFVYLHLQWDYLNHVLHKRFFCEDDQNVINKINWVLIKSDNYIVPGLFMVPQYEQELEKMFPQKETVFHHLGRYLLHPSNSVWGMVVRYHNSYLAKVKERIGIQARIFHWAPISTDDMFKQIVACTHEELILPKPNPVQSKSSSWQPNETTTHAVLVASLYGDLYERLKDMYYTQSTTTGEIVSVHQPSHEEKQQFEQQLHNQKALSEILLLSFSDVLVTTSGSTFGYVGCSLAGIKPWFLLSAKDRKIPDPPCRRAITIDACFHSAPDFNCKTRSKAVRHVRHCEDYQNGIKLFD</sequence>
<protein>
    <recommendedName>
        <fullName evidence="7">Fucosyltransferase</fullName>
        <ecNumber evidence="7">2.4.1.-</ecNumber>
    </recommendedName>
</protein>
<evidence type="ECO:0000256" key="4">
    <source>
        <dbReference type="ARBA" id="ARBA00023034"/>
    </source>
</evidence>
<evidence type="ECO:0000256" key="2">
    <source>
        <dbReference type="ARBA" id="ARBA00022676"/>
    </source>
</evidence>
<feature type="signal peptide" evidence="8">
    <location>
        <begin position="1"/>
        <end position="22"/>
    </location>
</feature>
<keyword evidence="3 7" id="KW-0808">Transferase</keyword>
<evidence type="ECO:0000256" key="1">
    <source>
        <dbReference type="ARBA" id="ARBA00010481"/>
    </source>
</evidence>
<dbReference type="PANTHER" id="PTHR31889">
    <property type="entry name" value="FUCOSYLTRANSFERASE 2-RELATED"/>
    <property type="match status" value="1"/>
</dbReference>
<organism evidence="9 10">
    <name type="scientific">Rhynchospora tenuis</name>
    <dbReference type="NCBI Taxonomy" id="198213"/>
    <lineage>
        <taxon>Eukaryota</taxon>
        <taxon>Viridiplantae</taxon>
        <taxon>Streptophyta</taxon>
        <taxon>Embryophyta</taxon>
        <taxon>Tracheophyta</taxon>
        <taxon>Spermatophyta</taxon>
        <taxon>Magnoliopsida</taxon>
        <taxon>Liliopsida</taxon>
        <taxon>Poales</taxon>
        <taxon>Cyperaceae</taxon>
        <taxon>Cyperoideae</taxon>
        <taxon>Rhynchosporeae</taxon>
        <taxon>Rhynchospora</taxon>
    </lineage>
</organism>
<comment type="similarity">
    <text evidence="1 7">Belongs to the glycosyltransferase 37 family.</text>
</comment>